<dbReference type="PROSITE" id="PS51471">
    <property type="entry name" value="FE2OG_OXY"/>
    <property type="match status" value="1"/>
</dbReference>
<comment type="caution">
    <text evidence="6">The sequence shown here is derived from an EMBL/GenBank/DDBJ whole genome shotgun (WGS) entry which is preliminary data.</text>
</comment>
<dbReference type="Proteomes" id="UP001202328">
    <property type="component" value="Unassembled WGS sequence"/>
</dbReference>
<dbReference type="Pfam" id="PF03171">
    <property type="entry name" value="2OG-FeII_Oxy"/>
    <property type="match status" value="1"/>
</dbReference>
<dbReference type="InterPro" id="IPR044861">
    <property type="entry name" value="IPNS-like_FE2OG_OXY"/>
</dbReference>
<evidence type="ECO:0000256" key="4">
    <source>
        <dbReference type="RuleBase" id="RU003682"/>
    </source>
</evidence>
<gene>
    <name evidence="6" type="ORF">MKW98_011555</name>
</gene>
<evidence type="ECO:0000313" key="7">
    <source>
        <dbReference type="Proteomes" id="UP001202328"/>
    </source>
</evidence>
<dbReference type="InterPro" id="IPR050295">
    <property type="entry name" value="Plant_2OG-oxidoreductases"/>
</dbReference>
<dbReference type="InterPro" id="IPR005123">
    <property type="entry name" value="Oxoglu/Fe-dep_dioxygenase_dom"/>
</dbReference>
<dbReference type="GO" id="GO:0046872">
    <property type="term" value="F:metal ion binding"/>
    <property type="evidence" value="ECO:0007669"/>
    <property type="project" value="UniProtKB-KW"/>
</dbReference>
<proteinExistence type="inferred from homology"/>
<comment type="similarity">
    <text evidence="1 4">Belongs to the iron/ascorbate-dependent oxidoreductase family.</text>
</comment>
<evidence type="ECO:0000256" key="3">
    <source>
        <dbReference type="ARBA" id="ARBA00023004"/>
    </source>
</evidence>
<organism evidence="6 7">
    <name type="scientific">Papaver atlanticum</name>
    <dbReference type="NCBI Taxonomy" id="357466"/>
    <lineage>
        <taxon>Eukaryota</taxon>
        <taxon>Viridiplantae</taxon>
        <taxon>Streptophyta</taxon>
        <taxon>Embryophyta</taxon>
        <taxon>Tracheophyta</taxon>
        <taxon>Spermatophyta</taxon>
        <taxon>Magnoliopsida</taxon>
        <taxon>Ranunculales</taxon>
        <taxon>Papaveraceae</taxon>
        <taxon>Papaveroideae</taxon>
        <taxon>Papaver</taxon>
    </lineage>
</organism>
<dbReference type="InterPro" id="IPR026992">
    <property type="entry name" value="DIOX_N"/>
</dbReference>
<evidence type="ECO:0000256" key="2">
    <source>
        <dbReference type="ARBA" id="ARBA00022723"/>
    </source>
</evidence>
<keyword evidence="3 4" id="KW-0408">Iron</keyword>
<keyword evidence="7" id="KW-1185">Reference proteome</keyword>
<protein>
    <recommendedName>
        <fullName evidence="5">Fe2OG dioxygenase domain-containing protein</fullName>
    </recommendedName>
</protein>
<accession>A0AAD4S834</accession>
<dbReference type="AlphaFoldDB" id="A0AAD4S834"/>
<name>A0AAD4S834_9MAGN</name>
<feature type="domain" description="Fe2OG dioxygenase" evidence="5">
    <location>
        <begin position="208"/>
        <end position="311"/>
    </location>
</feature>
<dbReference type="Gene3D" id="2.60.120.330">
    <property type="entry name" value="B-lactam Antibiotic, Isopenicillin N Synthase, Chain"/>
    <property type="match status" value="1"/>
</dbReference>
<dbReference type="EMBL" id="JAJJMB010013055">
    <property type="protein sequence ID" value="KAI3871500.1"/>
    <property type="molecule type" value="Genomic_DNA"/>
</dbReference>
<evidence type="ECO:0000256" key="1">
    <source>
        <dbReference type="ARBA" id="ARBA00008056"/>
    </source>
</evidence>
<dbReference type="SUPFAM" id="SSF51197">
    <property type="entry name" value="Clavaminate synthase-like"/>
    <property type="match status" value="1"/>
</dbReference>
<dbReference type="GO" id="GO:0016491">
    <property type="term" value="F:oxidoreductase activity"/>
    <property type="evidence" value="ECO:0007669"/>
    <property type="project" value="UniProtKB-KW"/>
</dbReference>
<reference evidence="6" key="1">
    <citation type="submission" date="2022-04" db="EMBL/GenBank/DDBJ databases">
        <title>A functionally conserved STORR gene fusion in Papaver species that diverged 16.8 million years ago.</title>
        <authorList>
            <person name="Catania T."/>
        </authorList>
    </citation>
    <scope>NUCLEOTIDE SEQUENCE</scope>
    <source>
        <strain evidence="6">S-188037</strain>
    </source>
</reference>
<dbReference type="PANTHER" id="PTHR47991">
    <property type="entry name" value="OXOGLUTARATE/IRON-DEPENDENT DIOXYGENASE"/>
    <property type="match status" value="1"/>
</dbReference>
<sequence length="363" mass="41462">MEKTTSFEFAFNSSSISLFPNFILPEDGDDNIDGKEERTTTIAYARPNLSKVMPLTTIPTIDMSIDHDSLVSVIAKACEDFGFFQIINHGVEPDVYKKMMDVSMAFFRLPCEERGKLYSSNPHEVVRVGSGYVELQNKERVNLWMERLSHLAHPFLKDNAHLLPQNPPEYREIAVEYAKEIADLVDRLWGLLSEGLGVEPNYLRKRFENNVIFHQIVNFYPPCPDPELTLGLPPHTDIGLITVLQQVEGVSGLQIVKDGEWLSVDPLPDALIINLGDQFEVLSNGRFKSQDHRAVNNAKVQRLSIVTHCKPKMDVVIGPIDELAINAEQTPLYRHYPFEEYNTQYYKDFKVVRKVKELFLLNP</sequence>
<evidence type="ECO:0000259" key="5">
    <source>
        <dbReference type="PROSITE" id="PS51471"/>
    </source>
</evidence>
<keyword evidence="4" id="KW-0560">Oxidoreductase</keyword>
<dbReference type="InterPro" id="IPR027443">
    <property type="entry name" value="IPNS-like_sf"/>
</dbReference>
<dbReference type="Pfam" id="PF14226">
    <property type="entry name" value="DIOX_N"/>
    <property type="match status" value="1"/>
</dbReference>
<keyword evidence="2 4" id="KW-0479">Metal-binding</keyword>
<evidence type="ECO:0000313" key="6">
    <source>
        <dbReference type="EMBL" id="KAI3871500.1"/>
    </source>
</evidence>